<reference evidence="3 4" key="2">
    <citation type="journal article" date="2017" name="Nature">
        <title>The Apostasia genome and the evolution of orchids.</title>
        <authorList>
            <person name="Zhang G.Q."/>
            <person name="Liu K.W."/>
            <person name="Li Z."/>
            <person name="Lohaus R."/>
            <person name="Hsiao Y.Y."/>
            <person name="Niu S.C."/>
            <person name="Wang J.Y."/>
            <person name="Lin Y.C."/>
            <person name="Xu Q."/>
            <person name="Chen L.J."/>
            <person name="Yoshida K."/>
            <person name="Fujiwara S."/>
            <person name="Wang Z.W."/>
            <person name="Zhang Y.Q."/>
            <person name="Mitsuda N."/>
            <person name="Wang M."/>
            <person name="Liu G.H."/>
            <person name="Pecoraro L."/>
            <person name="Huang H.X."/>
            <person name="Xiao X.J."/>
            <person name="Lin M."/>
            <person name="Wu X.Y."/>
            <person name="Wu W.L."/>
            <person name="Chen Y.Y."/>
            <person name="Chang S.B."/>
            <person name="Sakamoto S."/>
            <person name="Ohme-Takagi M."/>
            <person name="Yagi M."/>
            <person name="Zeng S.J."/>
            <person name="Shen C.Y."/>
            <person name="Yeh C.M."/>
            <person name="Luo Y.B."/>
            <person name="Tsai W.C."/>
            <person name="Van de Peer Y."/>
            <person name="Liu Z.J."/>
        </authorList>
    </citation>
    <scope>NUCLEOTIDE SEQUENCE [LARGE SCALE GENOMIC DNA]</scope>
    <source>
        <tissue evidence="3">The whole plant</tissue>
    </source>
</reference>
<dbReference type="PROSITE" id="PS51840">
    <property type="entry name" value="C2_NT"/>
    <property type="match status" value="1"/>
</dbReference>
<dbReference type="AlphaFoldDB" id="A0A2I0VM19"/>
<evidence type="ECO:0000259" key="2">
    <source>
        <dbReference type="PROSITE" id="PS51840"/>
    </source>
</evidence>
<sequence length="571" mass="66337">MMVSLVPMDIGKATMKTDKVLVIGGNCYWRNPIYETVKLFQDSRTGRIHDKLYNFVVSANGSEAAAVVGEVGINLSDYFDVIKPAYVSLPLKPAKSGVILHVSIIEEIKQELQYERSINANLRLQLHKTQEANSELILAVQDLEELLEQENKNNISEINFNERNSHLQVSECEELFDTTSDGDDEQYKLDFLVKRDKAAYSLEEKMEDLNSEIYIYKTQQEDMQMKMKKLDLDHENPKQENNNLYSKLEQAQPQDNMGHDNSEHLITANYLEDQVKTLKKELQEQSRAYEANLEDIMKAKLQEEKRATQAEERLQLTISNNVNIAEKLQEEFITLAREMSSTFHINEKIAIQALAEANEMQSQKCHLENLLEQTKEDFTMLQHGYDVKLMELSDSVDSRTKEIERLLKNLKAKSEENDNQKKSEEIKLKALTEEILMLETKVKKLSAEKVQLSEWMGQNQRLATEMEQLKMSNKEIETKLHERSLEKEMLDSELSSMKGKATESEKDLQKLQQLLKDKDIIIKNLNEDEMETENLRKQTFHLQSDLRKRDEKITSLEKKLKERTSSKIVNY</sequence>
<evidence type="ECO:0000313" key="3">
    <source>
        <dbReference type="EMBL" id="PKU64462.1"/>
    </source>
</evidence>
<proteinExistence type="predicted"/>
<organism evidence="3 4">
    <name type="scientific">Dendrobium catenatum</name>
    <dbReference type="NCBI Taxonomy" id="906689"/>
    <lineage>
        <taxon>Eukaryota</taxon>
        <taxon>Viridiplantae</taxon>
        <taxon>Streptophyta</taxon>
        <taxon>Embryophyta</taxon>
        <taxon>Tracheophyta</taxon>
        <taxon>Spermatophyta</taxon>
        <taxon>Magnoliopsida</taxon>
        <taxon>Liliopsida</taxon>
        <taxon>Asparagales</taxon>
        <taxon>Orchidaceae</taxon>
        <taxon>Epidendroideae</taxon>
        <taxon>Malaxideae</taxon>
        <taxon>Dendrobiinae</taxon>
        <taxon>Dendrobium</taxon>
    </lineage>
</organism>
<name>A0A2I0VM19_9ASPA</name>
<keyword evidence="4" id="KW-1185">Reference proteome</keyword>
<dbReference type="Pfam" id="PF10358">
    <property type="entry name" value="NT-C2"/>
    <property type="match status" value="1"/>
</dbReference>
<feature type="coiled-coil region" evidence="1">
    <location>
        <begin position="268"/>
        <end position="313"/>
    </location>
</feature>
<dbReference type="PANTHER" id="PTHR34452:SF7">
    <property type="entry name" value="MYOSIN HEAVY CHAIN-RELATED PROTEIN"/>
    <property type="match status" value="1"/>
</dbReference>
<dbReference type="EMBL" id="KZ503416">
    <property type="protein sequence ID" value="PKU64462.1"/>
    <property type="molecule type" value="Genomic_DNA"/>
</dbReference>
<dbReference type="InterPro" id="IPR019448">
    <property type="entry name" value="NT-C2"/>
</dbReference>
<evidence type="ECO:0000313" key="4">
    <source>
        <dbReference type="Proteomes" id="UP000233837"/>
    </source>
</evidence>
<protein>
    <recommendedName>
        <fullName evidence="2">C2 NT-type domain-containing protein</fullName>
    </recommendedName>
</protein>
<reference evidence="3 4" key="1">
    <citation type="journal article" date="2016" name="Sci. Rep.">
        <title>The Dendrobium catenatum Lindl. genome sequence provides insights into polysaccharide synthase, floral development and adaptive evolution.</title>
        <authorList>
            <person name="Zhang G.Q."/>
            <person name="Xu Q."/>
            <person name="Bian C."/>
            <person name="Tsai W.C."/>
            <person name="Yeh C.M."/>
            <person name="Liu K.W."/>
            <person name="Yoshida K."/>
            <person name="Zhang L.S."/>
            <person name="Chang S.B."/>
            <person name="Chen F."/>
            <person name="Shi Y."/>
            <person name="Su Y.Y."/>
            <person name="Zhang Y.Q."/>
            <person name="Chen L.J."/>
            <person name="Yin Y."/>
            <person name="Lin M."/>
            <person name="Huang H."/>
            <person name="Deng H."/>
            <person name="Wang Z.W."/>
            <person name="Zhu S.L."/>
            <person name="Zhao X."/>
            <person name="Deng C."/>
            <person name="Niu S.C."/>
            <person name="Huang J."/>
            <person name="Wang M."/>
            <person name="Liu G.H."/>
            <person name="Yang H.J."/>
            <person name="Xiao X.J."/>
            <person name="Hsiao Y.Y."/>
            <person name="Wu W.L."/>
            <person name="Chen Y.Y."/>
            <person name="Mitsuda N."/>
            <person name="Ohme-Takagi M."/>
            <person name="Luo Y.B."/>
            <person name="Van de Peer Y."/>
            <person name="Liu Z.J."/>
        </authorList>
    </citation>
    <scope>NUCLEOTIDE SEQUENCE [LARGE SCALE GENOMIC DNA]</scope>
    <source>
        <tissue evidence="3">The whole plant</tissue>
    </source>
</reference>
<dbReference type="PANTHER" id="PTHR34452">
    <property type="entry name" value="MYOSIN HEAVY CHAIN-RELATED PROTEIN"/>
    <property type="match status" value="1"/>
</dbReference>
<feature type="coiled-coil region" evidence="1">
    <location>
        <begin position="396"/>
        <end position="528"/>
    </location>
</feature>
<dbReference type="STRING" id="906689.A0A2I0VM19"/>
<dbReference type="Proteomes" id="UP000233837">
    <property type="component" value="Unassembled WGS sequence"/>
</dbReference>
<feature type="domain" description="C2 NT-type" evidence="2">
    <location>
        <begin position="1"/>
        <end position="108"/>
    </location>
</feature>
<gene>
    <name evidence="3" type="ORF">MA16_Dca008385</name>
</gene>
<keyword evidence="1" id="KW-0175">Coiled coil</keyword>
<accession>A0A2I0VM19</accession>
<evidence type="ECO:0000256" key="1">
    <source>
        <dbReference type="SAM" id="Coils"/>
    </source>
</evidence>
<feature type="coiled-coil region" evidence="1">
    <location>
        <begin position="126"/>
        <end position="153"/>
    </location>
</feature>